<evidence type="ECO:0000313" key="2">
    <source>
        <dbReference type="EMBL" id="KAK0506431.1"/>
    </source>
</evidence>
<evidence type="ECO:0000256" key="1">
    <source>
        <dbReference type="SAM" id="Phobius"/>
    </source>
</evidence>
<dbReference type="Proteomes" id="UP001175228">
    <property type="component" value="Unassembled WGS sequence"/>
</dbReference>
<accession>A0AA39QQ62</accession>
<comment type="caution">
    <text evidence="2">The sequence shown here is derived from an EMBL/GenBank/DDBJ whole genome shotgun (WGS) entry which is preliminary data.</text>
</comment>
<name>A0AA39QQ62_9AGAR</name>
<evidence type="ECO:0000313" key="3">
    <source>
        <dbReference type="Proteomes" id="UP001175228"/>
    </source>
</evidence>
<dbReference type="AlphaFoldDB" id="A0AA39QQ62"/>
<keyword evidence="1" id="KW-0472">Membrane</keyword>
<feature type="transmembrane region" description="Helical" evidence="1">
    <location>
        <begin position="57"/>
        <end position="76"/>
    </location>
</feature>
<gene>
    <name evidence="2" type="ORF">EDD18DRAFT_1342740</name>
</gene>
<organism evidence="2 3">
    <name type="scientific">Armillaria luteobubalina</name>
    <dbReference type="NCBI Taxonomy" id="153913"/>
    <lineage>
        <taxon>Eukaryota</taxon>
        <taxon>Fungi</taxon>
        <taxon>Dikarya</taxon>
        <taxon>Basidiomycota</taxon>
        <taxon>Agaricomycotina</taxon>
        <taxon>Agaricomycetes</taxon>
        <taxon>Agaricomycetidae</taxon>
        <taxon>Agaricales</taxon>
        <taxon>Marasmiineae</taxon>
        <taxon>Physalacriaceae</taxon>
        <taxon>Armillaria</taxon>
    </lineage>
</organism>
<keyword evidence="1" id="KW-0812">Transmembrane</keyword>
<dbReference type="EMBL" id="JAUEPU010000001">
    <property type="protein sequence ID" value="KAK0506431.1"/>
    <property type="molecule type" value="Genomic_DNA"/>
</dbReference>
<reference evidence="2" key="1">
    <citation type="submission" date="2023-06" db="EMBL/GenBank/DDBJ databases">
        <authorList>
            <consortium name="Lawrence Berkeley National Laboratory"/>
            <person name="Ahrendt S."/>
            <person name="Sahu N."/>
            <person name="Indic B."/>
            <person name="Wong-Bajracharya J."/>
            <person name="Merenyi Z."/>
            <person name="Ke H.-M."/>
            <person name="Monk M."/>
            <person name="Kocsube S."/>
            <person name="Drula E."/>
            <person name="Lipzen A."/>
            <person name="Balint B."/>
            <person name="Henrissat B."/>
            <person name="Andreopoulos B."/>
            <person name="Martin F.M."/>
            <person name="Harder C.B."/>
            <person name="Rigling D."/>
            <person name="Ford K.L."/>
            <person name="Foster G.D."/>
            <person name="Pangilinan J."/>
            <person name="Papanicolaou A."/>
            <person name="Barry K."/>
            <person name="LaButti K."/>
            <person name="Viragh M."/>
            <person name="Koriabine M."/>
            <person name="Yan M."/>
            <person name="Riley R."/>
            <person name="Champramary S."/>
            <person name="Plett K.L."/>
            <person name="Tsai I.J."/>
            <person name="Slot J."/>
            <person name="Sipos G."/>
            <person name="Plett J."/>
            <person name="Nagy L.G."/>
            <person name="Grigoriev I.V."/>
        </authorList>
    </citation>
    <scope>NUCLEOTIDE SEQUENCE</scope>
    <source>
        <strain evidence="2">HWK02</strain>
    </source>
</reference>
<protein>
    <submittedName>
        <fullName evidence="2">Uncharacterized protein</fullName>
    </submittedName>
</protein>
<keyword evidence="1" id="KW-1133">Transmembrane helix</keyword>
<sequence>MFSTGPMFLSIQFAIWTSSHAAAPSGLIHILLKSLNRHADDDDAAFIGFLGYLDNRFMFAALVVLIAGLASMALPIREHRHIMRLMGWKLDSNRPDLPHFYWRITRFQLEDDGPTLNGSSHTGPIRRY</sequence>
<proteinExistence type="predicted"/>
<keyword evidence="3" id="KW-1185">Reference proteome</keyword>